<feature type="region of interest" description="Disordered" evidence="7">
    <location>
        <begin position="638"/>
        <end position="757"/>
    </location>
</feature>
<dbReference type="SMART" id="SM00288">
    <property type="entry name" value="VHS"/>
    <property type="match status" value="1"/>
</dbReference>
<evidence type="ECO:0000256" key="3">
    <source>
        <dbReference type="ARBA" id="ARBA00022723"/>
    </source>
</evidence>
<evidence type="ECO:0000259" key="9">
    <source>
        <dbReference type="PROSITE" id="PS50179"/>
    </source>
</evidence>
<dbReference type="PROSITE" id="PS50179">
    <property type="entry name" value="VHS"/>
    <property type="match status" value="1"/>
</dbReference>
<feature type="compositionally biased region" description="Acidic residues" evidence="7">
    <location>
        <begin position="720"/>
        <end position="751"/>
    </location>
</feature>
<comment type="similarity">
    <text evidence="1">Belongs to the VPS27 family.</text>
</comment>
<name>A0AAV5RJT2_STABA</name>
<dbReference type="GO" id="GO:0043130">
    <property type="term" value="F:ubiquitin binding"/>
    <property type="evidence" value="ECO:0007669"/>
    <property type="project" value="InterPro"/>
</dbReference>
<keyword evidence="3" id="KW-0479">Metal-binding</keyword>
<gene>
    <name evidence="10" type="ORF">DASB73_023560</name>
</gene>
<proteinExistence type="inferred from homology"/>
<evidence type="ECO:0000256" key="1">
    <source>
        <dbReference type="ARBA" id="ARBA00008597"/>
    </source>
</evidence>
<dbReference type="GO" id="GO:0005769">
    <property type="term" value="C:early endosome"/>
    <property type="evidence" value="ECO:0007669"/>
    <property type="project" value="TreeGrafter"/>
</dbReference>
<evidence type="ECO:0000259" key="8">
    <source>
        <dbReference type="PROSITE" id="PS50178"/>
    </source>
</evidence>
<dbReference type="PANTHER" id="PTHR46275">
    <property type="entry name" value="HEPATOCYTE GROWTH FACTOR-REGULATED TYROSINE KINASE SUBSTRATE"/>
    <property type="match status" value="1"/>
</dbReference>
<feature type="compositionally biased region" description="Polar residues" evidence="7">
    <location>
        <begin position="651"/>
        <end position="685"/>
    </location>
</feature>
<protein>
    <recommendedName>
        <fullName evidence="2">Vacuolar protein sorting-associated protein 27</fullName>
    </recommendedName>
</protein>
<dbReference type="AlphaFoldDB" id="A0AAV5RJT2"/>
<feature type="compositionally biased region" description="Polar residues" evidence="7">
    <location>
        <begin position="280"/>
        <end position="302"/>
    </location>
</feature>
<accession>A0AAV5RJT2</accession>
<dbReference type="Gene3D" id="1.25.40.90">
    <property type="match status" value="1"/>
</dbReference>
<dbReference type="Proteomes" id="UP001362899">
    <property type="component" value="Unassembled WGS sequence"/>
</dbReference>
<dbReference type="GO" id="GO:0032456">
    <property type="term" value="P:endocytic recycling"/>
    <property type="evidence" value="ECO:0007669"/>
    <property type="project" value="TreeGrafter"/>
</dbReference>
<feature type="domain" description="FYVE-type" evidence="8">
    <location>
        <begin position="169"/>
        <end position="229"/>
    </location>
</feature>
<reference evidence="10 11" key="1">
    <citation type="journal article" date="2023" name="Elife">
        <title>Identification of key yeast species and microbe-microbe interactions impacting larval growth of Drosophila in the wild.</title>
        <authorList>
            <person name="Mure A."/>
            <person name="Sugiura Y."/>
            <person name="Maeda R."/>
            <person name="Honda K."/>
            <person name="Sakurai N."/>
            <person name="Takahashi Y."/>
            <person name="Watada M."/>
            <person name="Katoh T."/>
            <person name="Gotoh A."/>
            <person name="Gotoh Y."/>
            <person name="Taniguchi I."/>
            <person name="Nakamura K."/>
            <person name="Hayashi T."/>
            <person name="Katayama T."/>
            <person name="Uemura T."/>
            <person name="Hattori Y."/>
        </authorList>
    </citation>
    <scope>NUCLEOTIDE SEQUENCE [LARGE SCALE GENOMIC DNA]</scope>
    <source>
        <strain evidence="10 11">SB-73</strain>
    </source>
</reference>
<dbReference type="GO" id="GO:0007034">
    <property type="term" value="P:vacuolar transport"/>
    <property type="evidence" value="ECO:0007669"/>
    <property type="project" value="UniProtKB-ARBA"/>
</dbReference>
<organism evidence="10 11">
    <name type="scientific">Starmerella bacillaris</name>
    <name type="common">Yeast</name>
    <name type="synonym">Candida zemplinina</name>
    <dbReference type="NCBI Taxonomy" id="1247836"/>
    <lineage>
        <taxon>Eukaryota</taxon>
        <taxon>Fungi</taxon>
        <taxon>Dikarya</taxon>
        <taxon>Ascomycota</taxon>
        <taxon>Saccharomycotina</taxon>
        <taxon>Dipodascomycetes</taxon>
        <taxon>Dipodascales</taxon>
        <taxon>Trichomonascaceae</taxon>
        <taxon>Starmerella</taxon>
    </lineage>
</organism>
<dbReference type="SUPFAM" id="SSF48464">
    <property type="entry name" value="ENTH/VHS domain"/>
    <property type="match status" value="1"/>
</dbReference>
<dbReference type="PANTHER" id="PTHR46275:SF1">
    <property type="entry name" value="HEPATOCYTE GROWTH FACTOR-REGULATED TYROSINE KINASE SUBSTRATE"/>
    <property type="match status" value="1"/>
</dbReference>
<sequence length="757" mass="85387">MPWSTSTINSEINNATDGYSLNEPSLVHNFKISDAVRSKEVNSKIVLQAIRKKIYDPDQSTQILALHLLDTLVKNGGQHFFVEFSNKEFIDAYVAELLTLQNQKRNLDALNLMLDYFQAWAIASQGMEQAKYLKDKYEELKRRKDLNFPTVDSSKLSSTFIESETAPEWVDSDRCMLSGQLFTFYNRKHHCRNCGGVFLQEYCSKMAPIYKFGIDYPVRVCDTCYDKLVKRNDHSNSDKATGGKQKVKGVKAVSNNSDMKNKMNDREMNDLMEAVKLSLAESQPQRRTSQNSKSEKVNFTNQNDHDYNLQKARNPQNVQNKPITSPVEEQDPSKSFIETFHNTVLSAKPEQVLFNPEIGNMNSKAMELQPKIVSELRSSSDKLKIFEELNSKLLAVVGYYDQLLEMQLNPNVDLPKQVTVDGIVNSNKQGVIHGYDALSQTNVANSQNVSNLPQYAESFQIPVTDRPLQKPEVPHQLYPDAQVSHIPQVEQLSQHPDIPETPVSIEESRNYQDIQTNNFVNMSHFRNAEPLQPPTLSQYVPNSVQEPTNANFANQQYITQPRAASQVQPSPTSLSEISNASPQNLQSAAPQAVPYIQASNTSPVYTQSGQQLHDSQSPVDIPTQTVPIYSNETISSELNQGKNEEIPPYVQNGSLNSSHQIAPISNDSPVESQHSDQIYKTSQNLEGIANTPEEPQLKFSSSEDYDNAATQPMIVRHDESEEELDLQPEFAPESDEEEEEEEEEEETEEEGPALIEL</sequence>
<dbReference type="Gene3D" id="3.30.40.10">
    <property type="entry name" value="Zinc/RING finger domain, C3HC4 (zinc finger)"/>
    <property type="match status" value="1"/>
</dbReference>
<evidence type="ECO:0000256" key="4">
    <source>
        <dbReference type="ARBA" id="ARBA00022771"/>
    </source>
</evidence>
<dbReference type="SMART" id="SM00064">
    <property type="entry name" value="FYVE"/>
    <property type="match status" value="1"/>
</dbReference>
<dbReference type="InterPro" id="IPR000306">
    <property type="entry name" value="Znf_FYVE"/>
</dbReference>
<dbReference type="InterPro" id="IPR017455">
    <property type="entry name" value="Znf_FYVE-rel"/>
</dbReference>
<dbReference type="Pfam" id="PF00790">
    <property type="entry name" value="VHS"/>
    <property type="match status" value="1"/>
</dbReference>
<keyword evidence="5" id="KW-0862">Zinc</keyword>
<dbReference type="InterPro" id="IPR017073">
    <property type="entry name" value="HGS/VPS27"/>
</dbReference>
<dbReference type="InterPro" id="IPR008942">
    <property type="entry name" value="ENTH_VHS"/>
</dbReference>
<dbReference type="InterPro" id="IPR013083">
    <property type="entry name" value="Znf_RING/FYVE/PHD"/>
</dbReference>
<evidence type="ECO:0000256" key="2">
    <source>
        <dbReference type="ARBA" id="ARBA00017753"/>
    </source>
</evidence>
<feature type="region of interest" description="Disordered" evidence="7">
    <location>
        <begin position="604"/>
        <end position="623"/>
    </location>
</feature>
<dbReference type="GO" id="GO:0008270">
    <property type="term" value="F:zinc ion binding"/>
    <property type="evidence" value="ECO:0007669"/>
    <property type="project" value="UniProtKB-KW"/>
</dbReference>
<evidence type="ECO:0000256" key="7">
    <source>
        <dbReference type="SAM" id="MobiDB-lite"/>
    </source>
</evidence>
<dbReference type="GO" id="GO:0031623">
    <property type="term" value="P:receptor internalization"/>
    <property type="evidence" value="ECO:0007669"/>
    <property type="project" value="TreeGrafter"/>
</dbReference>
<evidence type="ECO:0000256" key="5">
    <source>
        <dbReference type="ARBA" id="ARBA00022833"/>
    </source>
</evidence>
<comment type="caution">
    <text evidence="10">The sequence shown here is derived from an EMBL/GenBank/DDBJ whole genome shotgun (WGS) entry which is preliminary data.</text>
</comment>
<evidence type="ECO:0000313" key="11">
    <source>
        <dbReference type="Proteomes" id="UP001362899"/>
    </source>
</evidence>
<dbReference type="InterPro" id="IPR011011">
    <property type="entry name" value="Znf_FYVE_PHD"/>
</dbReference>
<feature type="region of interest" description="Disordered" evidence="7">
    <location>
        <begin position="279"/>
        <end position="307"/>
    </location>
</feature>
<dbReference type="PROSITE" id="PS50178">
    <property type="entry name" value="ZF_FYVE"/>
    <property type="match status" value="1"/>
</dbReference>
<dbReference type="Gene3D" id="1.20.5.1940">
    <property type="match status" value="1"/>
</dbReference>
<dbReference type="EMBL" id="BTGC01000005">
    <property type="protein sequence ID" value="GMM51398.1"/>
    <property type="molecule type" value="Genomic_DNA"/>
</dbReference>
<dbReference type="GO" id="GO:0032266">
    <property type="term" value="F:phosphatidylinositol-3-phosphate binding"/>
    <property type="evidence" value="ECO:0007669"/>
    <property type="project" value="UniProtKB-ARBA"/>
</dbReference>
<keyword evidence="4 6" id="KW-0863">Zinc-finger</keyword>
<dbReference type="Pfam" id="PF01363">
    <property type="entry name" value="FYVE"/>
    <property type="match status" value="1"/>
</dbReference>
<feature type="domain" description="VHS" evidence="9">
    <location>
        <begin position="16"/>
        <end position="143"/>
    </location>
</feature>
<dbReference type="SUPFAM" id="SSF57903">
    <property type="entry name" value="FYVE/PHD zinc finger"/>
    <property type="match status" value="1"/>
</dbReference>
<keyword evidence="11" id="KW-1185">Reference proteome</keyword>
<dbReference type="InterPro" id="IPR002014">
    <property type="entry name" value="VHS_dom"/>
</dbReference>
<evidence type="ECO:0000256" key="6">
    <source>
        <dbReference type="PROSITE-ProRule" id="PRU00091"/>
    </source>
</evidence>
<evidence type="ECO:0000313" key="10">
    <source>
        <dbReference type="EMBL" id="GMM51398.1"/>
    </source>
</evidence>